<evidence type="ECO:0000313" key="1">
    <source>
        <dbReference type="EMBL" id="EGW06976.1"/>
    </source>
</evidence>
<dbReference type="EMBL" id="JH000650">
    <property type="protein sequence ID" value="EGW06976.1"/>
    <property type="molecule type" value="Genomic_DNA"/>
</dbReference>
<name>G3HS43_CRIGR</name>
<accession>G3HS43</accession>
<sequence length="50" mass="5812">MKTATRMDECQKQENTAGKVVCRSRKGKAQRHLTGKEWFVPMSWNDHSCD</sequence>
<dbReference type="Proteomes" id="UP000001075">
    <property type="component" value="Unassembled WGS sequence"/>
</dbReference>
<dbReference type="AlphaFoldDB" id="G3HS43"/>
<proteinExistence type="predicted"/>
<evidence type="ECO:0000313" key="2">
    <source>
        <dbReference type="Proteomes" id="UP000001075"/>
    </source>
</evidence>
<protein>
    <submittedName>
        <fullName evidence="1">Uncharacterized protein</fullName>
    </submittedName>
</protein>
<organism evidence="1 2">
    <name type="scientific">Cricetulus griseus</name>
    <name type="common">Chinese hamster</name>
    <name type="synonym">Cricetulus barabensis griseus</name>
    <dbReference type="NCBI Taxonomy" id="10029"/>
    <lineage>
        <taxon>Eukaryota</taxon>
        <taxon>Metazoa</taxon>
        <taxon>Chordata</taxon>
        <taxon>Craniata</taxon>
        <taxon>Vertebrata</taxon>
        <taxon>Euteleostomi</taxon>
        <taxon>Mammalia</taxon>
        <taxon>Eutheria</taxon>
        <taxon>Euarchontoglires</taxon>
        <taxon>Glires</taxon>
        <taxon>Rodentia</taxon>
        <taxon>Myomorpha</taxon>
        <taxon>Muroidea</taxon>
        <taxon>Cricetidae</taxon>
        <taxon>Cricetinae</taxon>
        <taxon>Cricetulus</taxon>
    </lineage>
</organism>
<dbReference type="InParanoid" id="G3HS43"/>
<reference evidence="2" key="1">
    <citation type="journal article" date="2011" name="Nat. Biotechnol.">
        <title>The genomic sequence of the Chinese hamster ovary (CHO)-K1 cell line.</title>
        <authorList>
            <person name="Xu X."/>
            <person name="Nagarajan H."/>
            <person name="Lewis N.E."/>
            <person name="Pan S."/>
            <person name="Cai Z."/>
            <person name="Liu X."/>
            <person name="Chen W."/>
            <person name="Xie M."/>
            <person name="Wang W."/>
            <person name="Hammond S."/>
            <person name="Andersen M.R."/>
            <person name="Neff N."/>
            <person name="Passarelli B."/>
            <person name="Koh W."/>
            <person name="Fan H.C."/>
            <person name="Wang J."/>
            <person name="Gui Y."/>
            <person name="Lee K.H."/>
            <person name="Betenbaugh M.J."/>
            <person name="Quake S.R."/>
            <person name="Famili I."/>
            <person name="Palsson B.O."/>
            <person name="Wang J."/>
        </authorList>
    </citation>
    <scope>NUCLEOTIDE SEQUENCE [LARGE SCALE GENOMIC DNA]</scope>
    <source>
        <strain evidence="2">CHO K1 cell line</strain>
    </source>
</reference>
<gene>
    <name evidence="1" type="ORF">I79_013669</name>
</gene>